<accession>A0A8J6NPX3</accession>
<dbReference type="AlphaFoldDB" id="A0A8J6NPX3"/>
<dbReference type="InterPro" id="IPR046125">
    <property type="entry name" value="DUF6122"/>
</dbReference>
<evidence type="ECO:0000313" key="2">
    <source>
        <dbReference type="Proteomes" id="UP000605201"/>
    </source>
</evidence>
<comment type="caution">
    <text evidence="1">The sequence shown here is derived from an EMBL/GenBank/DDBJ whole genome shotgun (WGS) entry which is preliminary data.</text>
</comment>
<dbReference type="Proteomes" id="UP000605201">
    <property type="component" value="Unassembled WGS sequence"/>
</dbReference>
<organism evidence="1 2">
    <name type="scientific">Candidatus Desulfatibia vada</name>
    <dbReference type="NCBI Taxonomy" id="2841696"/>
    <lineage>
        <taxon>Bacteria</taxon>
        <taxon>Pseudomonadati</taxon>
        <taxon>Thermodesulfobacteriota</taxon>
        <taxon>Desulfobacteria</taxon>
        <taxon>Desulfobacterales</taxon>
        <taxon>Desulfobacterales incertae sedis</taxon>
        <taxon>Candidatus Desulfatibia</taxon>
    </lineage>
</organism>
<evidence type="ECO:0000313" key="1">
    <source>
        <dbReference type="EMBL" id="MBC8431326.1"/>
    </source>
</evidence>
<name>A0A8J6NPX3_9BACT</name>
<dbReference type="EMBL" id="JACNIG010000134">
    <property type="protein sequence ID" value="MBC8431326.1"/>
    <property type="molecule type" value="Genomic_DNA"/>
</dbReference>
<reference evidence="1 2" key="1">
    <citation type="submission" date="2020-08" db="EMBL/GenBank/DDBJ databases">
        <title>Bridging the membrane lipid divide: bacteria of the FCB group superphylum have the potential to synthesize archaeal ether lipids.</title>
        <authorList>
            <person name="Villanueva L."/>
            <person name="Von Meijenfeldt F.A.B."/>
            <person name="Westbye A.B."/>
            <person name="Yadav S."/>
            <person name="Hopmans E.C."/>
            <person name="Dutilh B.E."/>
            <person name="Sinninghe Damste J.S."/>
        </authorList>
    </citation>
    <scope>NUCLEOTIDE SEQUENCE [LARGE SCALE GENOMIC DNA]</scope>
    <source>
        <strain evidence="1">NIOZ-UU17</strain>
    </source>
</reference>
<gene>
    <name evidence="1" type="ORF">H8D96_05355</name>
</gene>
<sequence length="105" mass="11944">MFRPILHLGLHFIAPGVVSRLLFSDRWKTAWMWMISAMIIDLDHLLTNPIYDPNRCGINFHPLHSLPAIAVYALLAAVPKTRLLGFGLAIHIMLDGLDCLWMKII</sequence>
<dbReference type="Pfam" id="PF19617">
    <property type="entry name" value="DUF6122"/>
    <property type="match status" value="1"/>
</dbReference>
<protein>
    <submittedName>
        <fullName evidence="1">Uncharacterized protein</fullName>
    </submittedName>
</protein>
<proteinExistence type="predicted"/>